<dbReference type="Proteomes" id="UP000011668">
    <property type="component" value="Unassembled WGS sequence"/>
</dbReference>
<organism evidence="1 2">
    <name type="scientific">Thanatephorus cucumeris (strain AG1-IA)</name>
    <name type="common">Rice sheath blight fungus</name>
    <name type="synonym">Rhizoctonia solani</name>
    <dbReference type="NCBI Taxonomy" id="983506"/>
    <lineage>
        <taxon>Eukaryota</taxon>
        <taxon>Fungi</taxon>
        <taxon>Dikarya</taxon>
        <taxon>Basidiomycota</taxon>
        <taxon>Agaricomycotina</taxon>
        <taxon>Agaricomycetes</taxon>
        <taxon>Cantharellales</taxon>
        <taxon>Ceratobasidiaceae</taxon>
        <taxon>Rhizoctonia</taxon>
        <taxon>Rhizoctonia solani AG-1</taxon>
    </lineage>
</organism>
<comment type="caution">
    <text evidence="1">The sequence shown here is derived from an EMBL/GenBank/DDBJ whole genome shotgun (WGS) entry which is preliminary data.</text>
</comment>
<evidence type="ECO:0000313" key="1">
    <source>
        <dbReference type="EMBL" id="ELU35550.1"/>
    </source>
</evidence>
<dbReference type="EMBL" id="AFRT01006152">
    <property type="protein sequence ID" value="ELU35550.1"/>
    <property type="molecule type" value="Genomic_DNA"/>
</dbReference>
<gene>
    <name evidence="1" type="ORF">AG1IA_10420</name>
</gene>
<protein>
    <submittedName>
        <fullName evidence="1">Uncharacterized protein</fullName>
    </submittedName>
</protein>
<accession>L8WC60</accession>
<sequence>MDHDFIRKVGCHTCVALAPFVRYGISKERMLRNVQEMGPEAASRAMERDIITVPEAHNAVGPIPCTGWNEISLTENICVLFFERP</sequence>
<keyword evidence="2" id="KW-1185">Reference proteome</keyword>
<dbReference type="AlphaFoldDB" id="L8WC60"/>
<reference evidence="1 2" key="1">
    <citation type="journal article" date="2013" name="Nat. Commun.">
        <title>The evolution and pathogenic mechanisms of the rice sheath blight pathogen.</title>
        <authorList>
            <person name="Zheng A."/>
            <person name="Lin R."/>
            <person name="Xu L."/>
            <person name="Qin P."/>
            <person name="Tang C."/>
            <person name="Ai P."/>
            <person name="Zhang D."/>
            <person name="Liu Y."/>
            <person name="Sun Z."/>
            <person name="Feng H."/>
            <person name="Wang Y."/>
            <person name="Chen Y."/>
            <person name="Liang X."/>
            <person name="Fu R."/>
            <person name="Li Q."/>
            <person name="Zhang J."/>
            <person name="Yu X."/>
            <person name="Xie Z."/>
            <person name="Ding L."/>
            <person name="Guan P."/>
            <person name="Tang J."/>
            <person name="Liang Y."/>
            <person name="Wang S."/>
            <person name="Deng Q."/>
            <person name="Li S."/>
            <person name="Zhu J."/>
            <person name="Wang L."/>
            <person name="Liu H."/>
            <person name="Li P."/>
        </authorList>
    </citation>
    <scope>NUCLEOTIDE SEQUENCE [LARGE SCALE GENOMIC DNA]</scope>
    <source>
        <strain evidence="2">AG-1 IA</strain>
    </source>
</reference>
<name>L8WC60_THACA</name>
<dbReference type="HOGENOM" id="CLU_2514184_0_0_1"/>
<evidence type="ECO:0000313" key="2">
    <source>
        <dbReference type="Proteomes" id="UP000011668"/>
    </source>
</evidence>
<proteinExistence type="predicted"/>